<protein>
    <recommendedName>
        <fullName evidence="2">Mutator-like transposase domain-containing protein</fullName>
    </recommendedName>
</protein>
<dbReference type="Pfam" id="PF20700">
    <property type="entry name" value="Mutator"/>
    <property type="match status" value="1"/>
</dbReference>
<keyword evidence="4" id="KW-1185">Reference proteome</keyword>
<evidence type="ECO:0000256" key="1">
    <source>
        <dbReference type="SAM" id="MobiDB-lite"/>
    </source>
</evidence>
<dbReference type="Proteomes" id="UP000762676">
    <property type="component" value="Unassembled WGS sequence"/>
</dbReference>
<accession>A0AAV4FSG1</accession>
<feature type="compositionally biased region" description="Basic residues" evidence="1">
    <location>
        <begin position="278"/>
        <end position="289"/>
    </location>
</feature>
<reference evidence="3 4" key="1">
    <citation type="journal article" date="2021" name="Elife">
        <title>Chloroplast acquisition without the gene transfer in kleptoplastic sea slugs, Plakobranchus ocellatus.</title>
        <authorList>
            <person name="Maeda T."/>
            <person name="Takahashi S."/>
            <person name="Yoshida T."/>
            <person name="Shimamura S."/>
            <person name="Takaki Y."/>
            <person name="Nagai Y."/>
            <person name="Toyoda A."/>
            <person name="Suzuki Y."/>
            <person name="Arimoto A."/>
            <person name="Ishii H."/>
            <person name="Satoh N."/>
            <person name="Nishiyama T."/>
            <person name="Hasebe M."/>
            <person name="Maruyama T."/>
            <person name="Minagawa J."/>
            <person name="Obokata J."/>
            <person name="Shigenobu S."/>
        </authorList>
    </citation>
    <scope>NUCLEOTIDE SEQUENCE [LARGE SCALE GENOMIC DNA]</scope>
</reference>
<evidence type="ECO:0000313" key="3">
    <source>
        <dbReference type="EMBL" id="GFR76302.1"/>
    </source>
</evidence>
<evidence type="ECO:0000259" key="2">
    <source>
        <dbReference type="Pfam" id="PF20700"/>
    </source>
</evidence>
<sequence>MEVEAAKILWSRSVARYGLQYTVMLSDGDAKTHKTISDLQPYSEDVLIDKEECINHVGKRLGASLRNVVSNASKQKVTLGGRGHGRLTQNAIRKLSIYYSRAVRSHRCVKKMRQAVFASLYHCCSTDKNPQHQFCPIGEKSWCFFNSAVAKDETPGPHKKLVHTPLKSKLLMPYLKPMYERLADENLLHQCLRGATQNANESLHNVIWSKCPKTKFCSARKLQFAAVFAIGEFNFGSFSTMELRSYLGIPIGYHGSRLALCRQQKLLYNSKLTQKTKEAKRRQKQRQARLHREEELQELESRASYSAGSF</sequence>
<name>A0AAV4FSG1_9GAST</name>
<proteinExistence type="predicted"/>
<feature type="domain" description="Mutator-like transposase" evidence="2">
    <location>
        <begin position="1"/>
        <end position="143"/>
    </location>
</feature>
<evidence type="ECO:0000313" key="4">
    <source>
        <dbReference type="Proteomes" id="UP000762676"/>
    </source>
</evidence>
<organism evidence="3 4">
    <name type="scientific">Elysia marginata</name>
    <dbReference type="NCBI Taxonomy" id="1093978"/>
    <lineage>
        <taxon>Eukaryota</taxon>
        <taxon>Metazoa</taxon>
        <taxon>Spiralia</taxon>
        <taxon>Lophotrochozoa</taxon>
        <taxon>Mollusca</taxon>
        <taxon>Gastropoda</taxon>
        <taxon>Heterobranchia</taxon>
        <taxon>Euthyneura</taxon>
        <taxon>Panpulmonata</taxon>
        <taxon>Sacoglossa</taxon>
        <taxon>Placobranchoidea</taxon>
        <taxon>Plakobranchidae</taxon>
        <taxon>Elysia</taxon>
    </lineage>
</organism>
<dbReference type="InterPro" id="IPR049012">
    <property type="entry name" value="Mutator_transp_dom"/>
</dbReference>
<dbReference type="EMBL" id="BMAT01000929">
    <property type="protein sequence ID" value="GFR76302.1"/>
    <property type="molecule type" value="Genomic_DNA"/>
</dbReference>
<dbReference type="AlphaFoldDB" id="A0AAV4FSG1"/>
<feature type="region of interest" description="Disordered" evidence="1">
    <location>
        <begin position="277"/>
        <end position="310"/>
    </location>
</feature>
<gene>
    <name evidence="3" type="ORF">ElyMa_000478500</name>
</gene>
<comment type="caution">
    <text evidence="3">The sequence shown here is derived from an EMBL/GenBank/DDBJ whole genome shotgun (WGS) entry which is preliminary data.</text>
</comment>